<name>A0A1S7SB42_AGRTU</name>
<evidence type="ECO:0000313" key="2">
    <source>
        <dbReference type="Proteomes" id="UP000191897"/>
    </source>
</evidence>
<dbReference type="Proteomes" id="UP000191897">
    <property type="component" value="Unassembled WGS sequence"/>
</dbReference>
<proteinExistence type="predicted"/>
<reference evidence="1 2" key="1">
    <citation type="submission" date="2016-01" db="EMBL/GenBank/DDBJ databases">
        <authorList>
            <person name="Oliw E.H."/>
        </authorList>
    </citation>
    <scope>NUCLEOTIDE SEQUENCE [LARGE SCALE GENOMIC DNA]</scope>
    <source>
        <strain evidence="1 2">Kerr 14</strain>
    </source>
</reference>
<gene>
    <name evidence="1" type="ORF">AGR4C_pa50035</name>
</gene>
<protein>
    <submittedName>
        <fullName evidence="1">Uncharacterized protein</fullName>
    </submittedName>
</protein>
<evidence type="ECO:0000313" key="1">
    <source>
        <dbReference type="EMBL" id="CUX65522.1"/>
    </source>
</evidence>
<organism evidence="1 2">
    <name type="scientific">Agrobacterium tumefaciens str. Kerr 14</name>
    <dbReference type="NCBI Taxonomy" id="1183424"/>
    <lineage>
        <taxon>Bacteria</taxon>
        <taxon>Pseudomonadati</taxon>
        <taxon>Pseudomonadota</taxon>
        <taxon>Alphaproteobacteria</taxon>
        <taxon>Hyphomicrobiales</taxon>
        <taxon>Rhizobiaceae</taxon>
        <taxon>Rhizobium/Agrobacterium group</taxon>
        <taxon>Agrobacterium</taxon>
        <taxon>Agrobacterium tumefaciens complex</taxon>
    </lineage>
</organism>
<sequence>MQSDLGGSNPFRKSSHAMRPPLPLRLAALHALQCSIEGSQAGPDRQLVVVRAACMHTLNAACPTIESQWRL</sequence>
<accession>A0A1S7SB42</accession>
<dbReference type="EMBL" id="FBWC01000036">
    <property type="protein sequence ID" value="CUX65522.1"/>
    <property type="molecule type" value="Genomic_DNA"/>
</dbReference>
<dbReference type="AlphaFoldDB" id="A0A1S7SB42"/>